<gene>
    <name evidence="2" type="ORF">LSAT_V11C300129780</name>
</gene>
<proteinExistence type="predicted"/>
<accession>A0A9R1W2X8</accession>
<dbReference type="PANTHER" id="PTHR42861">
    <property type="entry name" value="CALCIUM-TRANSPORTING ATPASE"/>
    <property type="match status" value="1"/>
</dbReference>
<dbReference type="EMBL" id="NBSK02000003">
    <property type="protein sequence ID" value="KAJ0217415.1"/>
    <property type="molecule type" value="Genomic_DNA"/>
</dbReference>
<sequence>MLFVFEQLSNLRWLSRTSGKQLVCWLSRTWDGVNDAPTLQLADVGIAMGIAGTEEAVDMVLADDNFGMVVAAVGEGRSIYNNMKAFIRYMISSNIDKVASIFQTASIGIQKCLIPV</sequence>
<dbReference type="SUPFAM" id="SSF56784">
    <property type="entry name" value="HAD-like"/>
    <property type="match status" value="1"/>
</dbReference>
<reference evidence="2 3" key="1">
    <citation type="journal article" date="2017" name="Nat. Commun.">
        <title>Genome assembly with in vitro proximity ligation data and whole-genome triplication in lettuce.</title>
        <authorList>
            <person name="Reyes-Chin-Wo S."/>
            <person name="Wang Z."/>
            <person name="Yang X."/>
            <person name="Kozik A."/>
            <person name="Arikit S."/>
            <person name="Song C."/>
            <person name="Xia L."/>
            <person name="Froenicke L."/>
            <person name="Lavelle D.O."/>
            <person name="Truco M.J."/>
            <person name="Xia R."/>
            <person name="Zhu S."/>
            <person name="Xu C."/>
            <person name="Xu H."/>
            <person name="Xu X."/>
            <person name="Cox K."/>
            <person name="Korf I."/>
            <person name="Meyers B.C."/>
            <person name="Michelmore R.W."/>
        </authorList>
    </citation>
    <scope>NUCLEOTIDE SEQUENCE [LARGE SCALE GENOMIC DNA]</scope>
    <source>
        <strain evidence="3">cv. Salinas</strain>
        <tissue evidence="2">Seedlings</tissue>
    </source>
</reference>
<name>A0A9R1W2X8_LACSA</name>
<dbReference type="Proteomes" id="UP000235145">
    <property type="component" value="Unassembled WGS sequence"/>
</dbReference>
<evidence type="ECO:0000313" key="2">
    <source>
        <dbReference type="EMBL" id="KAJ0217415.1"/>
    </source>
</evidence>
<dbReference type="Gene3D" id="3.40.50.1000">
    <property type="entry name" value="HAD superfamily/HAD-like"/>
    <property type="match status" value="1"/>
</dbReference>
<dbReference type="InterPro" id="IPR036412">
    <property type="entry name" value="HAD-like_sf"/>
</dbReference>
<dbReference type="AlphaFoldDB" id="A0A9R1W2X8"/>
<keyword evidence="3" id="KW-1185">Reference proteome</keyword>
<dbReference type="Gene3D" id="1.20.1110.10">
    <property type="entry name" value="Calcium-transporting ATPase, transmembrane domain"/>
    <property type="match status" value="1"/>
</dbReference>
<dbReference type="GO" id="GO:0016020">
    <property type="term" value="C:membrane"/>
    <property type="evidence" value="ECO:0007669"/>
    <property type="project" value="InterPro"/>
</dbReference>
<keyword evidence="1" id="KW-0460">Magnesium</keyword>
<protein>
    <submittedName>
        <fullName evidence="2">Uncharacterized protein</fullName>
    </submittedName>
</protein>
<evidence type="ECO:0000313" key="3">
    <source>
        <dbReference type="Proteomes" id="UP000235145"/>
    </source>
</evidence>
<comment type="caution">
    <text evidence="2">The sequence shown here is derived from an EMBL/GenBank/DDBJ whole genome shotgun (WGS) entry which is preliminary data.</text>
</comment>
<dbReference type="NCBIfam" id="TIGR01494">
    <property type="entry name" value="ATPase_P-type"/>
    <property type="match status" value="1"/>
</dbReference>
<dbReference type="InterPro" id="IPR001757">
    <property type="entry name" value="P_typ_ATPase"/>
</dbReference>
<evidence type="ECO:0000256" key="1">
    <source>
        <dbReference type="ARBA" id="ARBA00022842"/>
    </source>
</evidence>
<dbReference type="GO" id="GO:0005524">
    <property type="term" value="F:ATP binding"/>
    <property type="evidence" value="ECO:0007669"/>
    <property type="project" value="InterPro"/>
</dbReference>
<dbReference type="GO" id="GO:0016887">
    <property type="term" value="F:ATP hydrolysis activity"/>
    <property type="evidence" value="ECO:0007669"/>
    <property type="project" value="InterPro"/>
</dbReference>
<organism evidence="2 3">
    <name type="scientific">Lactuca sativa</name>
    <name type="common">Garden lettuce</name>
    <dbReference type="NCBI Taxonomy" id="4236"/>
    <lineage>
        <taxon>Eukaryota</taxon>
        <taxon>Viridiplantae</taxon>
        <taxon>Streptophyta</taxon>
        <taxon>Embryophyta</taxon>
        <taxon>Tracheophyta</taxon>
        <taxon>Spermatophyta</taxon>
        <taxon>Magnoliopsida</taxon>
        <taxon>eudicotyledons</taxon>
        <taxon>Gunneridae</taxon>
        <taxon>Pentapetalae</taxon>
        <taxon>asterids</taxon>
        <taxon>campanulids</taxon>
        <taxon>Asterales</taxon>
        <taxon>Asteraceae</taxon>
        <taxon>Cichorioideae</taxon>
        <taxon>Cichorieae</taxon>
        <taxon>Lactucinae</taxon>
        <taxon>Lactuca</taxon>
    </lineage>
</organism>
<dbReference type="InterPro" id="IPR023214">
    <property type="entry name" value="HAD_sf"/>
</dbReference>